<gene>
    <name evidence="1" type="ORF">IWT5_02176</name>
</gene>
<keyword evidence="2" id="KW-1185">Reference proteome</keyword>
<protein>
    <recommendedName>
        <fullName evidence="3">TetR family transcriptional regulator</fullName>
    </recommendedName>
</protein>
<organism evidence="1 2">
    <name type="scientific">Secundilactobacillus silagincola</name>
    <dbReference type="NCBI Taxonomy" id="1714681"/>
    <lineage>
        <taxon>Bacteria</taxon>
        <taxon>Bacillati</taxon>
        <taxon>Bacillota</taxon>
        <taxon>Bacilli</taxon>
        <taxon>Lactobacillales</taxon>
        <taxon>Lactobacillaceae</taxon>
        <taxon>Secundilactobacillus</taxon>
    </lineage>
</organism>
<dbReference type="Proteomes" id="UP000223370">
    <property type="component" value="Unassembled WGS sequence"/>
</dbReference>
<dbReference type="Gene3D" id="1.10.357.10">
    <property type="entry name" value="Tetracycline Repressor, domain 2"/>
    <property type="match status" value="1"/>
</dbReference>
<accession>A0A1Z5J555</accession>
<evidence type="ECO:0000313" key="1">
    <source>
        <dbReference type="EMBL" id="GAX09006.1"/>
    </source>
</evidence>
<name>A0A1Z5J555_9LACO</name>
<dbReference type="SUPFAM" id="SSF46689">
    <property type="entry name" value="Homeodomain-like"/>
    <property type="match status" value="1"/>
</dbReference>
<proteinExistence type="predicted"/>
<dbReference type="InterPro" id="IPR009057">
    <property type="entry name" value="Homeodomain-like_sf"/>
</dbReference>
<dbReference type="AlphaFoldDB" id="A0A1Z5J555"/>
<sequence length="166" mass="19061">MNDITKHANKTRTTFYHYFPDGKVNLIQTLMELDVTPEFVALGDKIDTLKETPIVDALHTINQGFVDMFVPNLYLWQADIYFQDELYPALKDITDEEYSVLTDKLADFLAYRQAKHELIDFDPETGAKVFLAPALQSIVLSFSGARSDMNDTKQVDLLINQWVINH</sequence>
<evidence type="ECO:0008006" key="3">
    <source>
        <dbReference type="Google" id="ProtNLM"/>
    </source>
</evidence>
<dbReference type="EMBL" id="BCMJ01000012">
    <property type="protein sequence ID" value="GAX09006.1"/>
    <property type="molecule type" value="Genomic_DNA"/>
</dbReference>
<comment type="caution">
    <text evidence="1">The sequence shown here is derived from an EMBL/GenBank/DDBJ whole genome shotgun (WGS) entry which is preliminary data.</text>
</comment>
<evidence type="ECO:0000313" key="2">
    <source>
        <dbReference type="Proteomes" id="UP000223370"/>
    </source>
</evidence>
<reference evidence="1 2" key="1">
    <citation type="submission" date="2015-11" db="EMBL/GenBank/DDBJ databases">
        <title>Draft genome sequences of new species of the genus Lactobacillus isolated from orchardgrass silage.</title>
        <authorList>
            <person name="Tohno M."/>
            <person name="Tanizawa Y."/>
            <person name="Arita M."/>
        </authorList>
    </citation>
    <scope>NUCLEOTIDE SEQUENCE [LARGE SCALE GENOMIC DNA]</scope>
    <source>
        <strain evidence="1 2">IWT5</strain>
    </source>
</reference>